<evidence type="ECO:0000259" key="4">
    <source>
        <dbReference type="SMART" id="SM00060"/>
    </source>
</evidence>
<evidence type="ECO:0000313" key="6">
    <source>
        <dbReference type="Proteomes" id="UP000315647"/>
    </source>
</evidence>
<sequence length="446" mass="48843" precursor="true">MINSPHTSLMKQTMIPLLMLFSLIASAQGAEAPAPPTDFNAEDVPGDAGDAIDLSWKLSVDDKEKSKPRKVLRYVISRKEIPKKEEEVRKTKSDTKSAAETKTETESEKKKYEYQLIGETTYQVNTFRDSNCEPGVPYLYRIVAIGQEGLESSPVELKQPVIPILQWFNLQRSWFAVFVVLICGSVILFIEMARRGKKLKVRKIAGLEAITDAVGRATEMGRSCLFVPGIQDINDIQTVAGITVLAQVAETTADYRATLEVPTSRSLVMTTARDTVEAAYLAAGRPDEYNEDDIYYITDEQFGYVASVTGKMVRDKPAACFYMGAFYAESLILAETGNSVGAIQVAGTAMPSQLPFFVAACDFTLIGEEFFAASAYLSREPQQLGSLKGQDFGKLVGGLLLLVGCVIATLASFESREPPPDKAKPTLLQSAQTYIIENILGKGGFK</sequence>
<name>A0A517QAR0_9PLAN</name>
<feature type="region of interest" description="Disordered" evidence="1">
    <location>
        <begin position="85"/>
        <end position="105"/>
    </location>
</feature>
<dbReference type="InterPro" id="IPR046642">
    <property type="entry name" value="DUF6754"/>
</dbReference>
<protein>
    <recommendedName>
        <fullName evidence="4">Fibronectin type-III domain-containing protein</fullName>
    </recommendedName>
</protein>
<dbReference type="EMBL" id="CP037421">
    <property type="protein sequence ID" value="QDT28718.1"/>
    <property type="molecule type" value="Genomic_DNA"/>
</dbReference>
<feature type="domain" description="Fibronectin type-III" evidence="4">
    <location>
        <begin position="33"/>
        <end position="149"/>
    </location>
</feature>
<evidence type="ECO:0000256" key="2">
    <source>
        <dbReference type="SAM" id="Phobius"/>
    </source>
</evidence>
<evidence type="ECO:0000256" key="3">
    <source>
        <dbReference type="SAM" id="SignalP"/>
    </source>
</evidence>
<accession>A0A517QAR0</accession>
<keyword evidence="2" id="KW-1133">Transmembrane helix</keyword>
<organism evidence="5 6">
    <name type="scientific">Gimesia panareensis</name>
    <dbReference type="NCBI Taxonomy" id="2527978"/>
    <lineage>
        <taxon>Bacteria</taxon>
        <taxon>Pseudomonadati</taxon>
        <taxon>Planctomycetota</taxon>
        <taxon>Planctomycetia</taxon>
        <taxon>Planctomycetales</taxon>
        <taxon>Planctomycetaceae</taxon>
        <taxon>Gimesia</taxon>
    </lineage>
</organism>
<feature type="signal peptide" evidence="3">
    <location>
        <begin position="1"/>
        <end position="27"/>
    </location>
</feature>
<dbReference type="InterPro" id="IPR013783">
    <property type="entry name" value="Ig-like_fold"/>
</dbReference>
<feature type="transmembrane region" description="Helical" evidence="2">
    <location>
        <begin position="392"/>
        <end position="413"/>
    </location>
</feature>
<reference evidence="5 6" key="1">
    <citation type="submission" date="2019-03" db="EMBL/GenBank/DDBJ databases">
        <title>Deep-cultivation of Planctomycetes and their phenomic and genomic characterization uncovers novel biology.</title>
        <authorList>
            <person name="Wiegand S."/>
            <person name="Jogler M."/>
            <person name="Boedeker C."/>
            <person name="Pinto D."/>
            <person name="Vollmers J."/>
            <person name="Rivas-Marin E."/>
            <person name="Kohn T."/>
            <person name="Peeters S.H."/>
            <person name="Heuer A."/>
            <person name="Rast P."/>
            <person name="Oberbeckmann S."/>
            <person name="Bunk B."/>
            <person name="Jeske O."/>
            <person name="Meyerdierks A."/>
            <person name="Storesund J.E."/>
            <person name="Kallscheuer N."/>
            <person name="Luecker S."/>
            <person name="Lage O.M."/>
            <person name="Pohl T."/>
            <person name="Merkel B.J."/>
            <person name="Hornburger P."/>
            <person name="Mueller R.-W."/>
            <person name="Bruemmer F."/>
            <person name="Labrenz M."/>
            <person name="Spormann A.M."/>
            <person name="Op den Camp H."/>
            <person name="Overmann J."/>
            <person name="Amann R."/>
            <person name="Jetten M.S.M."/>
            <person name="Mascher T."/>
            <person name="Medema M.H."/>
            <person name="Devos D.P."/>
            <person name="Kaster A.-K."/>
            <person name="Ovreas L."/>
            <person name="Rohde M."/>
            <person name="Galperin M.Y."/>
            <person name="Jogler C."/>
        </authorList>
    </citation>
    <scope>NUCLEOTIDE SEQUENCE [LARGE SCALE GENOMIC DNA]</scope>
    <source>
        <strain evidence="5 6">Enr10</strain>
    </source>
</reference>
<keyword evidence="2" id="KW-0472">Membrane</keyword>
<feature type="chain" id="PRO_5021963483" description="Fibronectin type-III domain-containing protein" evidence="3">
    <location>
        <begin position="28"/>
        <end position="446"/>
    </location>
</feature>
<keyword evidence="3" id="KW-0732">Signal</keyword>
<dbReference type="Pfam" id="PF20539">
    <property type="entry name" value="DUF6754"/>
    <property type="match status" value="1"/>
</dbReference>
<feature type="transmembrane region" description="Helical" evidence="2">
    <location>
        <begin position="174"/>
        <end position="193"/>
    </location>
</feature>
<dbReference type="SMART" id="SM00060">
    <property type="entry name" value="FN3"/>
    <property type="match status" value="1"/>
</dbReference>
<keyword evidence="2" id="KW-0812">Transmembrane</keyword>
<gene>
    <name evidence="5" type="ORF">Enr10x_40630</name>
</gene>
<keyword evidence="6" id="KW-1185">Reference proteome</keyword>
<evidence type="ECO:0000256" key="1">
    <source>
        <dbReference type="SAM" id="MobiDB-lite"/>
    </source>
</evidence>
<dbReference type="InterPro" id="IPR003961">
    <property type="entry name" value="FN3_dom"/>
</dbReference>
<evidence type="ECO:0000313" key="5">
    <source>
        <dbReference type="EMBL" id="QDT28718.1"/>
    </source>
</evidence>
<dbReference type="RefSeq" id="WP_145451087.1">
    <property type="nucleotide sequence ID" value="NZ_CP037421.1"/>
</dbReference>
<dbReference type="InterPro" id="IPR036116">
    <property type="entry name" value="FN3_sf"/>
</dbReference>
<dbReference type="Proteomes" id="UP000315647">
    <property type="component" value="Chromosome"/>
</dbReference>
<proteinExistence type="predicted"/>
<dbReference type="AlphaFoldDB" id="A0A517QAR0"/>
<dbReference type="Gene3D" id="2.60.40.10">
    <property type="entry name" value="Immunoglobulins"/>
    <property type="match status" value="1"/>
</dbReference>
<dbReference type="SUPFAM" id="SSF49265">
    <property type="entry name" value="Fibronectin type III"/>
    <property type="match status" value="1"/>
</dbReference>